<dbReference type="EMBL" id="CP111025">
    <property type="protein sequence ID" value="WAR25089.1"/>
    <property type="molecule type" value="Genomic_DNA"/>
</dbReference>
<evidence type="ECO:0000256" key="1">
    <source>
        <dbReference type="SAM" id="MobiDB-lite"/>
    </source>
</evidence>
<accession>A0ABY7FVA2</accession>
<feature type="region of interest" description="Disordered" evidence="1">
    <location>
        <begin position="1"/>
        <end position="21"/>
    </location>
</feature>
<gene>
    <name evidence="2" type="ORF">MAR_010793</name>
</gene>
<evidence type="ECO:0000313" key="2">
    <source>
        <dbReference type="EMBL" id="WAR25089.1"/>
    </source>
</evidence>
<proteinExistence type="predicted"/>
<sequence>MKEENCRRPNSREQEKYRRPNSTGDMILQKDCFNFSAFNRRKIVSVKKRNLNQMQGLLGILILEYRIATCAGQLGSWTVLATGRTGPSSAIYRKPSSCNITKTSAGHPWCIAHALLAGYVPVPAVYDAVWSLLTPGIFKDFWVLVDSRRVDGHAVAGAQLKSVSAVTARTMNTPLTFTGSKTSSGFSLPKMDLKIARNIVLEPKDRRPSRHQPSVIGRLHVASAKDSRNRLVDEFDCIFCKILSISPQKTAWDKCGLALSPKKHEGDIENKCDNIRSSFRFKRIDTINNEMTSSCL</sequence>
<feature type="non-terminal residue" evidence="2">
    <location>
        <position position="1"/>
    </location>
</feature>
<organism evidence="2 3">
    <name type="scientific">Mya arenaria</name>
    <name type="common">Soft-shell clam</name>
    <dbReference type="NCBI Taxonomy" id="6604"/>
    <lineage>
        <taxon>Eukaryota</taxon>
        <taxon>Metazoa</taxon>
        <taxon>Spiralia</taxon>
        <taxon>Lophotrochozoa</taxon>
        <taxon>Mollusca</taxon>
        <taxon>Bivalvia</taxon>
        <taxon>Autobranchia</taxon>
        <taxon>Heteroconchia</taxon>
        <taxon>Euheterodonta</taxon>
        <taxon>Imparidentia</taxon>
        <taxon>Neoheterodontei</taxon>
        <taxon>Myida</taxon>
        <taxon>Myoidea</taxon>
        <taxon>Myidae</taxon>
        <taxon>Mya</taxon>
    </lineage>
</organism>
<feature type="compositionally biased region" description="Basic and acidic residues" evidence="1">
    <location>
        <begin position="1"/>
        <end position="18"/>
    </location>
</feature>
<keyword evidence="3" id="KW-1185">Reference proteome</keyword>
<reference evidence="2" key="1">
    <citation type="submission" date="2022-11" db="EMBL/GenBank/DDBJ databases">
        <title>Centuries of genome instability and evolution in soft-shell clam transmissible cancer (bioRxiv).</title>
        <authorList>
            <person name="Hart S.F.M."/>
            <person name="Yonemitsu M.A."/>
            <person name="Giersch R.M."/>
            <person name="Beal B.F."/>
            <person name="Arriagada G."/>
            <person name="Davis B.W."/>
            <person name="Ostrander E.A."/>
            <person name="Goff S.P."/>
            <person name="Metzger M.J."/>
        </authorList>
    </citation>
    <scope>NUCLEOTIDE SEQUENCE</scope>
    <source>
        <strain evidence="2">MELC-2E11</strain>
        <tissue evidence="2">Siphon/mantle</tissue>
    </source>
</reference>
<evidence type="ECO:0000313" key="3">
    <source>
        <dbReference type="Proteomes" id="UP001164746"/>
    </source>
</evidence>
<name>A0ABY7FVA2_MYAAR</name>
<dbReference type="Proteomes" id="UP001164746">
    <property type="component" value="Chromosome 14"/>
</dbReference>
<protein>
    <submittedName>
        <fullName evidence="2">Uncharacterized protein</fullName>
    </submittedName>
</protein>